<dbReference type="GO" id="GO:0008171">
    <property type="term" value="F:O-methyltransferase activity"/>
    <property type="evidence" value="ECO:0007669"/>
    <property type="project" value="InterPro"/>
</dbReference>
<dbReference type="SUPFAM" id="SSF53335">
    <property type="entry name" value="S-adenosyl-L-methionine-dependent methyltransferases"/>
    <property type="match status" value="1"/>
</dbReference>
<dbReference type="EMBL" id="QRYQ01000032">
    <property type="protein sequence ID" value="RGU89289.1"/>
    <property type="molecule type" value="Genomic_DNA"/>
</dbReference>
<evidence type="ECO:0000256" key="1">
    <source>
        <dbReference type="ARBA" id="ARBA00022603"/>
    </source>
</evidence>
<gene>
    <name evidence="4" type="ORF">DWW32_11785</name>
</gene>
<protein>
    <submittedName>
        <fullName evidence="4">O-methyltransferase</fullName>
    </submittedName>
</protein>
<keyword evidence="3" id="KW-0949">S-adenosyl-L-methionine</keyword>
<keyword evidence="1 4" id="KW-0489">Methyltransferase</keyword>
<dbReference type="PANTHER" id="PTHR10509">
    <property type="entry name" value="O-METHYLTRANSFERASE-RELATED"/>
    <property type="match status" value="1"/>
</dbReference>
<dbReference type="InterPro" id="IPR029063">
    <property type="entry name" value="SAM-dependent_MTases_sf"/>
</dbReference>
<keyword evidence="2 4" id="KW-0808">Transferase</keyword>
<evidence type="ECO:0000313" key="5">
    <source>
        <dbReference type="Proteomes" id="UP000265489"/>
    </source>
</evidence>
<organism evidence="4 5">
    <name type="scientific">Holdemanella biformis</name>
    <dbReference type="NCBI Taxonomy" id="1735"/>
    <lineage>
        <taxon>Bacteria</taxon>
        <taxon>Bacillati</taxon>
        <taxon>Bacillota</taxon>
        <taxon>Erysipelotrichia</taxon>
        <taxon>Erysipelotrichales</taxon>
        <taxon>Erysipelotrichaceae</taxon>
        <taxon>Holdemanella</taxon>
    </lineage>
</organism>
<dbReference type="Gene3D" id="3.40.50.150">
    <property type="entry name" value="Vaccinia Virus protein VP39"/>
    <property type="match status" value="1"/>
</dbReference>
<evidence type="ECO:0000256" key="2">
    <source>
        <dbReference type="ARBA" id="ARBA00022679"/>
    </source>
</evidence>
<evidence type="ECO:0000256" key="3">
    <source>
        <dbReference type="ARBA" id="ARBA00022691"/>
    </source>
</evidence>
<dbReference type="Proteomes" id="UP000265489">
    <property type="component" value="Unassembled WGS sequence"/>
</dbReference>
<dbReference type="Pfam" id="PF01596">
    <property type="entry name" value="Methyltransf_3"/>
    <property type="match status" value="1"/>
</dbReference>
<sequence length="189" mass="21769">MSDLEQYAKEHQVPIMMDDGLSFLLEKLQENQCLSFLELGTAIARTSIEVAKLDPRMRVVTIERNSEMIVQAKKNIEESGLSNQITLIEGDALEVNVDGMFDCIFIDAAKAQYQHFFEKYCMHLNENGIIVSDNMNFHGLVQHPELTQNRNTRQLVRKIHDYHTYLANLSDYETAFYDYGDGVAVTRRK</sequence>
<comment type="caution">
    <text evidence="4">The sequence shown here is derived from an EMBL/GenBank/DDBJ whole genome shotgun (WGS) entry which is preliminary data.</text>
</comment>
<proteinExistence type="predicted"/>
<dbReference type="PANTHER" id="PTHR10509:SF14">
    <property type="entry name" value="CAFFEOYL-COA O-METHYLTRANSFERASE 3-RELATED"/>
    <property type="match status" value="1"/>
</dbReference>
<dbReference type="AlphaFoldDB" id="A0A395W3R9"/>
<reference evidence="4 5" key="1">
    <citation type="submission" date="2018-08" db="EMBL/GenBank/DDBJ databases">
        <title>A genome reference for cultivated species of the human gut microbiota.</title>
        <authorList>
            <person name="Zou Y."/>
            <person name="Xue W."/>
            <person name="Luo G."/>
        </authorList>
    </citation>
    <scope>NUCLEOTIDE SEQUENCE [LARGE SCALE GENOMIC DNA]</scope>
    <source>
        <strain evidence="4 5">AF15-20</strain>
    </source>
</reference>
<dbReference type="CDD" id="cd02440">
    <property type="entry name" value="AdoMet_MTases"/>
    <property type="match status" value="1"/>
</dbReference>
<dbReference type="InterPro" id="IPR050362">
    <property type="entry name" value="Cation-dep_OMT"/>
</dbReference>
<dbReference type="InterPro" id="IPR002935">
    <property type="entry name" value="SAM_O-MeTrfase"/>
</dbReference>
<dbReference type="GO" id="GO:0032259">
    <property type="term" value="P:methylation"/>
    <property type="evidence" value="ECO:0007669"/>
    <property type="project" value="UniProtKB-KW"/>
</dbReference>
<name>A0A395W3R9_9FIRM</name>
<accession>A0A395W3R9</accession>
<dbReference type="GO" id="GO:0008757">
    <property type="term" value="F:S-adenosylmethionine-dependent methyltransferase activity"/>
    <property type="evidence" value="ECO:0007669"/>
    <property type="project" value="TreeGrafter"/>
</dbReference>
<dbReference type="PROSITE" id="PS51682">
    <property type="entry name" value="SAM_OMT_I"/>
    <property type="match status" value="1"/>
</dbReference>
<evidence type="ECO:0000313" key="4">
    <source>
        <dbReference type="EMBL" id="RGU89289.1"/>
    </source>
</evidence>